<dbReference type="Pfam" id="PF01934">
    <property type="entry name" value="HepT-like"/>
    <property type="match status" value="1"/>
</dbReference>
<dbReference type="PANTHER" id="PTHR34139">
    <property type="entry name" value="UPF0331 PROTEIN MJ0127"/>
    <property type="match status" value="1"/>
</dbReference>
<keyword evidence="2" id="KW-1277">Toxin-antitoxin system</keyword>
<dbReference type="EMBL" id="CAADFF010000088">
    <property type="protein sequence ID" value="VFJ96661.1"/>
    <property type="molecule type" value="Genomic_DNA"/>
</dbReference>
<reference evidence="6" key="1">
    <citation type="submission" date="2019-02" db="EMBL/GenBank/DDBJ databases">
        <authorList>
            <person name="Gruber-Vodicka R. H."/>
            <person name="Seah K. B. B."/>
        </authorList>
    </citation>
    <scope>NUCLEOTIDE SEQUENCE</scope>
    <source>
        <strain evidence="6">BECK_M7</strain>
    </source>
</reference>
<dbReference type="GO" id="GO:0000166">
    <property type="term" value="F:nucleotide binding"/>
    <property type="evidence" value="ECO:0007669"/>
    <property type="project" value="UniProtKB-KW"/>
</dbReference>
<name>A0A450UVV3_9GAMM</name>
<evidence type="ECO:0000256" key="3">
    <source>
        <dbReference type="ARBA" id="ARBA00022722"/>
    </source>
</evidence>
<gene>
    <name evidence="6" type="ORF">BECKLFY1418B_GA0070995_10885</name>
</gene>
<dbReference type="InterPro" id="IPR051813">
    <property type="entry name" value="HepT_RNase_toxin"/>
</dbReference>
<dbReference type="InterPro" id="IPR008201">
    <property type="entry name" value="HepT-like"/>
</dbReference>
<dbReference type="GO" id="GO:0004540">
    <property type="term" value="F:RNA nuclease activity"/>
    <property type="evidence" value="ECO:0007669"/>
    <property type="project" value="InterPro"/>
</dbReference>
<protein>
    <submittedName>
        <fullName evidence="6">Uncharacterized conserved protein, contains HEPN domain</fullName>
    </submittedName>
</protein>
<organism evidence="6">
    <name type="scientific">Candidatus Kentrum sp. LFY</name>
    <dbReference type="NCBI Taxonomy" id="2126342"/>
    <lineage>
        <taxon>Bacteria</taxon>
        <taxon>Pseudomonadati</taxon>
        <taxon>Pseudomonadota</taxon>
        <taxon>Gammaproteobacteria</taxon>
        <taxon>Candidatus Kentrum</taxon>
    </lineage>
</organism>
<evidence type="ECO:0000313" key="6">
    <source>
        <dbReference type="EMBL" id="VFJ96661.1"/>
    </source>
</evidence>
<dbReference type="GO" id="GO:0016787">
    <property type="term" value="F:hydrolase activity"/>
    <property type="evidence" value="ECO:0007669"/>
    <property type="project" value="UniProtKB-KW"/>
</dbReference>
<evidence type="ECO:0000256" key="2">
    <source>
        <dbReference type="ARBA" id="ARBA00022649"/>
    </source>
</evidence>
<dbReference type="AlphaFoldDB" id="A0A450UVV3"/>
<dbReference type="GO" id="GO:0110001">
    <property type="term" value="C:toxin-antitoxin complex"/>
    <property type="evidence" value="ECO:0007669"/>
    <property type="project" value="InterPro"/>
</dbReference>
<dbReference type="PANTHER" id="PTHR34139:SF1">
    <property type="entry name" value="RNASE MJ1380-RELATED"/>
    <property type="match status" value="1"/>
</dbReference>
<proteinExistence type="predicted"/>
<keyword evidence="4" id="KW-0547">Nucleotide-binding</keyword>
<evidence type="ECO:0000256" key="1">
    <source>
        <dbReference type="ARBA" id="ARBA00022553"/>
    </source>
</evidence>
<accession>A0A450UVV3</accession>
<evidence type="ECO:0000256" key="5">
    <source>
        <dbReference type="ARBA" id="ARBA00022801"/>
    </source>
</evidence>
<keyword evidence="1" id="KW-0597">Phosphoprotein</keyword>
<sequence length="128" mass="14477">MSRRDPLALKDYLEHIRQAIDRIQRYLADVDHAAFLLDEEKQDAVIRNLEIIGEAAGNIQHHFPDFATRHPDFPIGAAYGTRNALAHGYFKVDLGLVWNTIEGDLPLLEIQVEDILQSTCTDSRGIDP</sequence>
<keyword evidence="5" id="KW-0378">Hydrolase</keyword>
<evidence type="ECO:0000256" key="4">
    <source>
        <dbReference type="ARBA" id="ARBA00022741"/>
    </source>
</evidence>
<keyword evidence="3" id="KW-0540">Nuclease</keyword>